<evidence type="ECO:0000259" key="3">
    <source>
        <dbReference type="PROSITE" id="PS50994"/>
    </source>
</evidence>
<feature type="domain" description="Integrase catalytic" evidence="3">
    <location>
        <begin position="140"/>
        <end position="305"/>
    </location>
</feature>
<keyword evidence="5" id="KW-1185">Reference proteome</keyword>
<dbReference type="PANTHER" id="PTHR46889:SF5">
    <property type="entry name" value="INTEGRASE PROTEIN"/>
    <property type="match status" value="1"/>
</dbReference>
<dbReference type="GO" id="GO:0003676">
    <property type="term" value="F:nucleic acid binding"/>
    <property type="evidence" value="ECO:0007669"/>
    <property type="project" value="InterPro"/>
</dbReference>
<dbReference type="GO" id="GO:0015074">
    <property type="term" value="P:DNA integration"/>
    <property type="evidence" value="ECO:0007669"/>
    <property type="project" value="InterPro"/>
</dbReference>
<evidence type="ECO:0000256" key="2">
    <source>
        <dbReference type="SAM" id="MobiDB-lite"/>
    </source>
</evidence>
<dbReference type="Pfam" id="PF13276">
    <property type="entry name" value="HTH_21"/>
    <property type="match status" value="1"/>
</dbReference>
<dbReference type="InterPro" id="IPR050900">
    <property type="entry name" value="Transposase_IS3/IS150/IS904"/>
</dbReference>
<dbReference type="PANTHER" id="PTHR46889">
    <property type="entry name" value="TRANSPOSASE INSF FOR INSERTION SEQUENCE IS3B-RELATED"/>
    <property type="match status" value="1"/>
</dbReference>
<dbReference type="EMBL" id="FWWY01000002">
    <property type="protein sequence ID" value="SMC08203.1"/>
    <property type="molecule type" value="Genomic_DNA"/>
</dbReference>
<dbReference type="RefSeq" id="WP_084662307.1">
    <property type="nucleotide sequence ID" value="NZ_FWWY01000002.1"/>
</dbReference>
<dbReference type="PROSITE" id="PS50994">
    <property type="entry name" value="INTEGRASE"/>
    <property type="match status" value="1"/>
</dbReference>
<dbReference type="OrthoDB" id="9781005at2"/>
<dbReference type="InterPro" id="IPR025948">
    <property type="entry name" value="HTH-like_dom"/>
</dbReference>
<accession>A0A1W1WR51</accession>
<evidence type="ECO:0000256" key="1">
    <source>
        <dbReference type="ARBA" id="ARBA00002286"/>
    </source>
</evidence>
<name>A0A1W1WR51_SULTA</name>
<dbReference type="NCBIfam" id="NF033516">
    <property type="entry name" value="transpos_IS3"/>
    <property type="match status" value="1"/>
</dbReference>
<reference evidence="5" key="1">
    <citation type="submission" date="2017-04" db="EMBL/GenBank/DDBJ databases">
        <authorList>
            <person name="Varghese N."/>
            <person name="Submissions S."/>
        </authorList>
    </citation>
    <scope>NUCLEOTIDE SEQUENCE [LARGE SCALE GENOMIC DNA]</scope>
    <source>
        <strain evidence="5">DSM 9293</strain>
    </source>
</reference>
<evidence type="ECO:0000313" key="5">
    <source>
        <dbReference type="Proteomes" id="UP000192660"/>
    </source>
</evidence>
<sequence>MTELCEHVMDWHHRAPQVPLRRWCATIRLSRATFYAWRHRQRHREPDRRHQAPGRPPRGYSVTQNGQKIADGQIMDWITDILTTENAAYGYHKITWVLRRRYHLQIRVKKVYRLLRQWHLLWPQRKRRIRHPRRLARNRIITAPNQLWQTDITYVYIAGEDRFLYLQAIIDVCDRMIIAYHMGLHCQATDVVRTLKHAVIQRQSEWQTPPVLRTDNGPQFIAEAFETACATYGLEHERIPVATPNKNALMESWHAQLERECLTQEFATYGEAYAAITRWIAFYNQDRLHGSLEFWSPATMRKRVAGGQATWMPVRV</sequence>
<evidence type="ECO:0000313" key="4">
    <source>
        <dbReference type="EMBL" id="SMC08203.1"/>
    </source>
</evidence>
<dbReference type="Proteomes" id="UP000192660">
    <property type="component" value="Unassembled WGS sequence"/>
</dbReference>
<dbReference type="AlphaFoldDB" id="A0A1W1WR51"/>
<dbReference type="InterPro" id="IPR001584">
    <property type="entry name" value="Integrase_cat-core"/>
</dbReference>
<dbReference type="Pfam" id="PF13333">
    <property type="entry name" value="rve_2"/>
    <property type="match status" value="1"/>
</dbReference>
<comment type="function">
    <text evidence="1">Involved in the transposition of the insertion sequence.</text>
</comment>
<dbReference type="InterPro" id="IPR012337">
    <property type="entry name" value="RNaseH-like_sf"/>
</dbReference>
<gene>
    <name evidence="4" type="ORF">SAMN00768000_3743</name>
</gene>
<feature type="region of interest" description="Disordered" evidence="2">
    <location>
        <begin position="42"/>
        <end position="65"/>
    </location>
</feature>
<dbReference type="InterPro" id="IPR048020">
    <property type="entry name" value="Transpos_IS3"/>
</dbReference>
<dbReference type="SUPFAM" id="SSF53098">
    <property type="entry name" value="Ribonuclease H-like"/>
    <property type="match status" value="1"/>
</dbReference>
<protein>
    <submittedName>
        <fullName evidence="4">Transposase InsO and inactivated derivatives</fullName>
    </submittedName>
</protein>
<organism evidence="4 5">
    <name type="scientific">Sulfobacillus thermosulfidooxidans (strain DSM 9293 / VKM B-1269 / AT-1)</name>
    <dbReference type="NCBI Taxonomy" id="929705"/>
    <lineage>
        <taxon>Bacteria</taxon>
        <taxon>Bacillati</taxon>
        <taxon>Bacillota</taxon>
        <taxon>Clostridia</taxon>
        <taxon>Eubacteriales</taxon>
        <taxon>Clostridiales Family XVII. Incertae Sedis</taxon>
        <taxon>Sulfobacillus</taxon>
    </lineage>
</organism>
<dbReference type="Pfam" id="PF00665">
    <property type="entry name" value="rve"/>
    <property type="match status" value="1"/>
</dbReference>
<proteinExistence type="predicted"/>
<dbReference type="InterPro" id="IPR036397">
    <property type="entry name" value="RNaseH_sf"/>
</dbReference>
<dbReference type="Gene3D" id="3.30.420.10">
    <property type="entry name" value="Ribonuclease H-like superfamily/Ribonuclease H"/>
    <property type="match status" value="1"/>
</dbReference>